<protein>
    <recommendedName>
        <fullName evidence="4">Arabinogalactan protein</fullName>
    </recommendedName>
</protein>
<feature type="region of interest" description="Disordered" evidence="1">
    <location>
        <begin position="84"/>
        <end position="119"/>
    </location>
</feature>
<evidence type="ECO:0008006" key="4">
    <source>
        <dbReference type="Google" id="ProtNLM"/>
    </source>
</evidence>
<organism evidence="2 3">
    <name type="scientific">Sorghum bicolor</name>
    <name type="common">Sorghum</name>
    <name type="synonym">Sorghum vulgare</name>
    <dbReference type="NCBI Taxonomy" id="4558"/>
    <lineage>
        <taxon>Eukaryota</taxon>
        <taxon>Viridiplantae</taxon>
        <taxon>Streptophyta</taxon>
        <taxon>Embryophyta</taxon>
        <taxon>Tracheophyta</taxon>
        <taxon>Spermatophyta</taxon>
        <taxon>Magnoliopsida</taxon>
        <taxon>Liliopsida</taxon>
        <taxon>Poales</taxon>
        <taxon>Poaceae</taxon>
        <taxon>PACMAD clade</taxon>
        <taxon>Panicoideae</taxon>
        <taxon>Andropogonodae</taxon>
        <taxon>Andropogoneae</taxon>
        <taxon>Sorghinae</taxon>
        <taxon>Sorghum</taxon>
    </lineage>
</organism>
<evidence type="ECO:0000313" key="3">
    <source>
        <dbReference type="Proteomes" id="UP000000768"/>
    </source>
</evidence>
<dbReference type="InParanoid" id="A0A1Z5RE02"/>
<proteinExistence type="predicted"/>
<feature type="compositionally biased region" description="Polar residues" evidence="1">
    <location>
        <begin position="93"/>
        <end position="109"/>
    </location>
</feature>
<feature type="compositionally biased region" description="Pro residues" evidence="1">
    <location>
        <begin position="155"/>
        <end position="190"/>
    </location>
</feature>
<evidence type="ECO:0000313" key="2">
    <source>
        <dbReference type="EMBL" id="OQU81675.1"/>
    </source>
</evidence>
<sequence>MRQCAPRVHRGSTLACGRSAGRQASPCRCLIGHQVKREIVGMLEGRQAGKGSCIGAVQHQHNGRSLSSGGARAKAATFISPTPLHVLSHPTHSRSPSFLTSSHRSSTRQARSEPSHTHTTMAASHLAVLSVLALLAVAATAQAPSGAPAAAPKAPATPPPAMPPPTPAPVAPPTAAPAPAPKVAPTPAPTPSASAPAPGAPTASPPAPGPDASSPSPSAEPPATPAGAAAGLRPAFAFAAVAVAAAIYAF</sequence>
<dbReference type="Proteomes" id="UP000000768">
    <property type="component" value="Chromosome 6"/>
</dbReference>
<reference evidence="2 3" key="1">
    <citation type="journal article" date="2009" name="Nature">
        <title>The Sorghum bicolor genome and the diversification of grasses.</title>
        <authorList>
            <person name="Paterson A.H."/>
            <person name="Bowers J.E."/>
            <person name="Bruggmann R."/>
            <person name="Dubchak I."/>
            <person name="Grimwood J."/>
            <person name="Gundlach H."/>
            <person name="Haberer G."/>
            <person name="Hellsten U."/>
            <person name="Mitros T."/>
            <person name="Poliakov A."/>
            <person name="Schmutz J."/>
            <person name="Spannagl M."/>
            <person name="Tang H."/>
            <person name="Wang X."/>
            <person name="Wicker T."/>
            <person name="Bharti A.K."/>
            <person name="Chapman J."/>
            <person name="Feltus F.A."/>
            <person name="Gowik U."/>
            <person name="Grigoriev I.V."/>
            <person name="Lyons E."/>
            <person name="Maher C.A."/>
            <person name="Martis M."/>
            <person name="Narechania A."/>
            <person name="Otillar R.P."/>
            <person name="Penning B.W."/>
            <person name="Salamov A.A."/>
            <person name="Wang Y."/>
            <person name="Zhang L."/>
            <person name="Carpita N.C."/>
            <person name="Freeling M."/>
            <person name="Gingle A.R."/>
            <person name="Hash C.T."/>
            <person name="Keller B."/>
            <person name="Klein P."/>
            <person name="Kresovich S."/>
            <person name="McCann M.C."/>
            <person name="Ming R."/>
            <person name="Peterson D.G."/>
            <person name="Mehboob-ur-Rahman"/>
            <person name="Ware D."/>
            <person name="Westhoff P."/>
            <person name="Mayer K.F."/>
            <person name="Messing J."/>
            <person name="Rokhsar D.S."/>
        </authorList>
    </citation>
    <scope>NUCLEOTIDE SEQUENCE [LARGE SCALE GENOMIC DNA]</scope>
    <source>
        <strain evidence="3">cv. BTx623</strain>
    </source>
</reference>
<name>A0A1Z5RE02_SORBI</name>
<feature type="compositionally biased region" description="Low complexity" evidence="1">
    <location>
        <begin position="191"/>
        <end position="202"/>
    </location>
</feature>
<feature type="region of interest" description="Disordered" evidence="1">
    <location>
        <begin position="146"/>
        <end position="228"/>
    </location>
</feature>
<gene>
    <name evidence="2" type="ORF">SORBI_3006G100501</name>
</gene>
<reference evidence="3" key="2">
    <citation type="journal article" date="2018" name="Plant J.">
        <title>The Sorghum bicolor reference genome: improved assembly, gene annotations, a transcriptome atlas, and signatures of genome organization.</title>
        <authorList>
            <person name="McCormick R.F."/>
            <person name="Truong S.K."/>
            <person name="Sreedasyam A."/>
            <person name="Jenkins J."/>
            <person name="Shu S."/>
            <person name="Sims D."/>
            <person name="Kennedy M."/>
            <person name="Amirebrahimi M."/>
            <person name="Weers B.D."/>
            <person name="McKinley B."/>
            <person name="Mattison A."/>
            <person name="Morishige D.T."/>
            <person name="Grimwood J."/>
            <person name="Schmutz J."/>
            <person name="Mullet J.E."/>
        </authorList>
    </citation>
    <scope>NUCLEOTIDE SEQUENCE [LARGE SCALE GENOMIC DNA]</scope>
    <source>
        <strain evidence="3">cv. BTx623</strain>
    </source>
</reference>
<dbReference type="PRINTS" id="PR01217">
    <property type="entry name" value="PRICHEXTENSN"/>
</dbReference>
<keyword evidence="3" id="KW-1185">Reference proteome</keyword>
<evidence type="ECO:0000256" key="1">
    <source>
        <dbReference type="SAM" id="MobiDB-lite"/>
    </source>
</evidence>
<dbReference type="OMA" id="CAPRVHR"/>
<dbReference type="EMBL" id="CM000765">
    <property type="protein sequence ID" value="OQU81675.1"/>
    <property type="molecule type" value="Genomic_DNA"/>
</dbReference>
<accession>A0A1Z5RE02</accession>
<dbReference type="AlphaFoldDB" id="A0A1Z5RE02"/>
<dbReference type="Gramene" id="OQU81675">
    <property type="protein sequence ID" value="OQU81675"/>
    <property type="gene ID" value="SORBI_3006G100501"/>
</dbReference>